<keyword evidence="1" id="KW-0812">Transmembrane</keyword>
<keyword evidence="1" id="KW-1133">Transmembrane helix</keyword>
<dbReference type="EMBL" id="JBHSQB010000003">
    <property type="protein sequence ID" value="MFC6095324.1"/>
    <property type="molecule type" value="Genomic_DNA"/>
</dbReference>
<evidence type="ECO:0000259" key="2">
    <source>
        <dbReference type="Pfam" id="PF03779"/>
    </source>
</evidence>
<dbReference type="Proteomes" id="UP001596287">
    <property type="component" value="Unassembled WGS sequence"/>
</dbReference>
<dbReference type="Pfam" id="PF03779">
    <property type="entry name" value="SPW"/>
    <property type="match status" value="1"/>
</dbReference>
<keyword evidence="1" id="KW-0472">Membrane</keyword>
<evidence type="ECO:0000313" key="4">
    <source>
        <dbReference type="Proteomes" id="UP001596287"/>
    </source>
</evidence>
<name>A0ABW1PJE8_9FLAO</name>
<gene>
    <name evidence="3" type="ORF">ACFPVY_01585</name>
</gene>
<feature type="transmembrane region" description="Helical" evidence="1">
    <location>
        <begin position="41"/>
        <end position="59"/>
    </location>
</feature>
<organism evidence="3 4">
    <name type="scientific">Flavobacterium qiangtangense</name>
    <dbReference type="NCBI Taxonomy" id="1442595"/>
    <lineage>
        <taxon>Bacteria</taxon>
        <taxon>Pseudomonadati</taxon>
        <taxon>Bacteroidota</taxon>
        <taxon>Flavobacteriia</taxon>
        <taxon>Flavobacteriales</taxon>
        <taxon>Flavobacteriaceae</taxon>
        <taxon>Flavobacterium</taxon>
    </lineage>
</organism>
<reference evidence="4" key="1">
    <citation type="journal article" date="2019" name="Int. J. Syst. Evol. Microbiol.">
        <title>The Global Catalogue of Microorganisms (GCM) 10K type strain sequencing project: providing services to taxonomists for standard genome sequencing and annotation.</title>
        <authorList>
            <consortium name="The Broad Institute Genomics Platform"/>
            <consortium name="The Broad Institute Genome Sequencing Center for Infectious Disease"/>
            <person name="Wu L."/>
            <person name="Ma J."/>
        </authorList>
    </citation>
    <scope>NUCLEOTIDE SEQUENCE [LARGE SCALE GENOMIC DNA]</scope>
    <source>
        <strain evidence="4">CCUG 49679</strain>
    </source>
</reference>
<protein>
    <recommendedName>
        <fullName evidence="2">SPW repeat-containing integral membrane domain-containing protein</fullName>
    </recommendedName>
</protein>
<keyword evidence="4" id="KW-1185">Reference proteome</keyword>
<evidence type="ECO:0000256" key="1">
    <source>
        <dbReference type="SAM" id="Phobius"/>
    </source>
</evidence>
<feature type="transmembrane region" description="Helical" evidence="1">
    <location>
        <begin position="71"/>
        <end position="88"/>
    </location>
</feature>
<sequence length="125" mass="14314">MKAQLKKVKAHNYIDYVLAVLLMVSPWIFEMGSENMAGRITFTVGLSILLVNFITYHKLGLARILHVKTHLKVDFFLGLFLLVSPFLYGFYETIFLPQLILGLLVITNTLFIKLTSKKLKRANLI</sequence>
<dbReference type="RefSeq" id="WP_379789940.1">
    <property type="nucleotide sequence ID" value="NZ_JBHSQB010000003.1"/>
</dbReference>
<proteinExistence type="predicted"/>
<feature type="transmembrane region" description="Helical" evidence="1">
    <location>
        <begin position="94"/>
        <end position="112"/>
    </location>
</feature>
<feature type="domain" description="SPW repeat-containing integral membrane" evidence="2">
    <location>
        <begin position="11"/>
        <end position="107"/>
    </location>
</feature>
<comment type="caution">
    <text evidence="3">The sequence shown here is derived from an EMBL/GenBank/DDBJ whole genome shotgun (WGS) entry which is preliminary data.</text>
</comment>
<feature type="transmembrane region" description="Helical" evidence="1">
    <location>
        <begin position="12"/>
        <end position="29"/>
    </location>
</feature>
<evidence type="ECO:0000313" key="3">
    <source>
        <dbReference type="EMBL" id="MFC6095324.1"/>
    </source>
</evidence>
<dbReference type="InterPro" id="IPR005530">
    <property type="entry name" value="SPW"/>
</dbReference>
<accession>A0ABW1PJE8</accession>